<sequence>MTVPTATATARQAARDALEGLALGDAFGERWFGLFRTPAEAFEQIRARRTPAESPWHWTDDTAMALCVHRALLDQDGVNRTQLAAMFGATFLADPGRGYGHGMKRLLPVLAEHPQRWETEAATLFDGQGSLGNGAAMRVAPLGAWFAEDLDEAAEQARYSAEVTHAHPEGIAGAVAVALAAALAARGRTDGGRTDDGRTPDGAPAGAELLREVAARTPDGAVRDGVAAAADLPAATEPWRAADLLGNGQRIRASDTVPFALWSAAHHLDSLTDALWTTAEGLGDVDTTCAVTGGVVAARTGLSGVPAAWRERREGLPGWVAEAEG</sequence>
<reference evidence="1 2" key="1">
    <citation type="submission" date="2024-09" db="EMBL/GenBank/DDBJ databases">
        <title>The Natural Products Discovery Center: Release of the First 8490 Sequenced Strains for Exploring Actinobacteria Biosynthetic Diversity.</title>
        <authorList>
            <person name="Kalkreuter E."/>
            <person name="Kautsar S.A."/>
            <person name="Yang D."/>
            <person name="Bader C.D."/>
            <person name="Teijaro C.N."/>
            <person name="Fluegel L."/>
            <person name="Davis C.M."/>
            <person name="Simpson J.R."/>
            <person name="Lauterbach L."/>
            <person name="Steele A.D."/>
            <person name="Gui C."/>
            <person name="Meng S."/>
            <person name="Li G."/>
            <person name="Viehrig K."/>
            <person name="Ye F."/>
            <person name="Su P."/>
            <person name="Kiefer A.F."/>
            <person name="Nichols A."/>
            <person name="Cepeda A.J."/>
            <person name="Yan W."/>
            <person name="Fan B."/>
            <person name="Jiang Y."/>
            <person name="Adhikari A."/>
            <person name="Zheng C.-J."/>
            <person name="Schuster L."/>
            <person name="Cowan T.M."/>
            <person name="Smanski M.J."/>
            <person name="Chevrette M.G."/>
            <person name="De Carvalho L.P.S."/>
            <person name="Shen B."/>
        </authorList>
    </citation>
    <scope>NUCLEOTIDE SEQUENCE [LARGE SCALE GENOMIC DNA]</scope>
    <source>
        <strain evidence="1 2">NPDC058753</strain>
    </source>
</reference>
<dbReference type="Proteomes" id="UP001599542">
    <property type="component" value="Unassembled WGS sequence"/>
</dbReference>
<dbReference type="InterPro" id="IPR050792">
    <property type="entry name" value="ADP-ribosylglycohydrolase"/>
</dbReference>
<dbReference type="RefSeq" id="WP_380321996.1">
    <property type="nucleotide sequence ID" value="NZ_JBHYPW010000016.1"/>
</dbReference>
<proteinExistence type="predicted"/>
<gene>
    <name evidence="1" type="ORF">ACFW6T_06700</name>
</gene>
<dbReference type="InterPro" id="IPR005502">
    <property type="entry name" value="Ribosyl_crysJ1"/>
</dbReference>
<evidence type="ECO:0000313" key="2">
    <source>
        <dbReference type="Proteomes" id="UP001599542"/>
    </source>
</evidence>
<protein>
    <submittedName>
        <fullName evidence="1">ADP-ribosylglycohydrolase family protein</fullName>
    </submittedName>
</protein>
<dbReference type="PANTHER" id="PTHR16222:SF12">
    <property type="entry name" value="ADP-RIBOSYLGLYCOHYDROLASE-RELATED"/>
    <property type="match status" value="1"/>
</dbReference>
<comment type="caution">
    <text evidence="1">The sequence shown here is derived from an EMBL/GenBank/DDBJ whole genome shotgun (WGS) entry which is preliminary data.</text>
</comment>
<organism evidence="1 2">
    <name type="scientific">Kitasatospora phosalacinea</name>
    <dbReference type="NCBI Taxonomy" id="2065"/>
    <lineage>
        <taxon>Bacteria</taxon>
        <taxon>Bacillati</taxon>
        <taxon>Actinomycetota</taxon>
        <taxon>Actinomycetes</taxon>
        <taxon>Kitasatosporales</taxon>
        <taxon>Streptomycetaceae</taxon>
        <taxon>Kitasatospora</taxon>
    </lineage>
</organism>
<dbReference type="Gene3D" id="1.10.4080.10">
    <property type="entry name" value="ADP-ribosylation/Crystallin J1"/>
    <property type="match status" value="1"/>
</dbReference>
<dbReference type="InterPro" id="IPR036705">
    <property type="entry name" value="Ribosyl_crysJ1_sf"/>
</dbReference>
<dbReference type="PANTHER" id="PTHR16222">
    <property type="entry name" value="ADP-RIBOSYLGLYCOHYDROLASE"/>
    <property type="match status" value="1"/>
</dbReference>
<keyword evidence="2" id="KW-1185">Reference proteome</keyword>
<dbReference type="SUPFAM" id="SSF101478">
    <property type="entry name" value="ADP-ribosylglycohydrolase"/>
    <property type="match status" value="1"/>
</dbReference>
<accession>A0ABW6GG33</accession>
<evidence type="ECO:0000313" key="1">
    <source>
        <dbReference type="EMBL" id="MFE1351667.1"/>
    </source>
</evidence>
<dbReference type="EMBL" id="JBHYPX010000009">
    <property type="protein sequence ID" value="MFE1351667.1"/>
    <property type="molecule type" value="Genomic_DNA"/>
</dbReference>
<name>A0ABW6GG33_9ACTN</name>
<dbReference type="Pfam" id="PF03747">
    <property type="entry name" value="ADP_ribosyl_GH"/>
    <property type="match status" value="1"/>
</dbReference>